<reference evidence="4" key="1">
    <citation type="submission" date="2015-01" db="EMBL/GenBank/DDBJ databases">
        <authorList>
            <person name="Manzoor Shahid"/>
            <person name="Zubair Saima"/>
        </authorList>
    </citation>
    <scope>NUCLEOTIDE SEQUENCE [LARGE SCALE GENOMIC DNA]</scope>
    <source>
        <strain evidence="4">V1</strain>
    </source>
</reference>
<name>A0A0B7GTN9_TREPH</name>
<dbReference type="EMBL" id="CP042817">
    <property type="protein sequence ID" value="QEJ97797.1"/>
    <property type="molecule type" value="Genomic_DNA"/>
</dbReference>
<dbReference type="Proteomes" id="UP000323594">
    <property type="component" value="Chromosome"/>
</dbReference>
<feature type="signal peptide" evidence="1">
    <location>
        <begin position="1"/>
        <end position="23"/>
    </location>
</feature>
<evidence type="ECO:0000256" key="1">
    <source>
        <dbReference type="SAM" id="SignalP"/>
    </source>
</evidence>
<proteinExistence type="predicted"/>
<keyword evidence="1" id="KW-0732">Signal</keyword>
<dbReference type="GeneID" id="57753610"/>
<reference evidence="2" key="2">
    <citation type="submission" date="2015-01" db="EMBL/GenBank/DDBJ databases">
        <authorList>
            <person name="Xiang T."/>
            <person name="Song Y."/>
            <person name="Huang L."/>
            <person name="Wang B."/>
            <person name="Wu P."/>
        </authorList>
    </citation>
    <scope>NUCLEOTIDE SEQUENCE [LARGE SCALE GENOMIC DNA]</scope>
    <source>
        <strain evidence="2">V1</strain>
    </source>
</reference>
<gene>
    <name evidence="3" type="ORF">FUT82_07175</name>
    <name evidence="2" type="ORF">TPHV1_10018</name>
</gene>
<evidence type="ECO:0000313" key="5">
    <source>
        <dbReference type="Proteomes" id="UP000323594"/>
    </source>
</evidence>
<dbReference type="AlphaFoldDB" id="A0A0B7GTN9"/>
<accession>A0A0B7GTN9</accession>
<evidence type="ECO:0008006" key="6">
    <source>
        <dbReference type="Google" id="ProtNLM"/>
    </source>
</evidence>
<dbReference type="InterPro" id="IPR031823">
    <property type="entry name" value="TatT"/>
</dbReference>
<protein>
    <recommendedName>
        <fullName evidence="6">Lipoprotein</fullName>
    </recommendedName>
</protein>
<keyword evidence="4" id="KW-1185">Reference proteome</keyword>
<organism evidence="2 4">
    <name type="scientific">Treponema phagedenis</name>
    <dbReference type="NCBI Taxonomy" id="162"/>
    <lineage>
        <taxon>Bacteria</taxon>
        <taxon>Pseudomonadati</taxon>
        <taxon>Spirochaetota</taxon>
        <taxon>Spirochaetia</taxon>
        <taxon>Spirochaetales</taxon>
        <taxon>Treponemataceae</taxon>
        <taxon>Treponema</taxon>
    </lineage>
</organism>
<dbReference type="Pfam" id="PF16811">
    <property type="entry name" value="TAtT"/>
    <property type="match status" value="1"/>
</dbReference>
<dbReference type="RefSeq" id="WP_024752481.1">
    <property type="nucleotide sequence ID" value="NZ_CDNC01000001.1"/>
</dbReference>
<dbReference type="Proteomes" id="UP000042527">
    <property type="component" value="Unassembled WGS sequence"/>
</dbReference>
<feature type="chain" id="PRO_5041521650" description="Lipoprotein" evidence="1">
    <location>
        <begin position="24"/>
        <end position="317"/>
    </location>
</feature>
<dbReference type="Gene3D" id="1.25.40.920">
    <property type="entry name" value="TRAP transporter T-component"/>
    <property type="match status" value="1"/>
</dbReference>
<sequence length="317" mass="35529">MKKLLLMLCMISIMSSCSIKKMAFNSISDMMAPHPEKKKNIVSETDPSLVIAGEDDITLAAEFFPTLLKTYELLQLQNPKHRGLTMMTGSLFIMYANAFIQTPAEFLPDNQYEKQNAEYLRAKKFYLRGAKYVLKSLELQYPGFSENILSSDEQKIANALQQCKKFDVESLYWAGAGLLGAFSLEPLDPAITESVLGAVAMLEKATELDPQYNQGAVWDLLTKFYAAAPEPLGGGMEKAKTAYEKLLQFSEGKSASAYVTYARSLCIPQQDTKGFDKALEQALAIDPNADPHNRFITILAQQQAQWLKEHKEDFFIE</sequence>
<evidence type="ECO:0000313" key="2">
    <source>
        <dbReference type="EMBL" id="CEM60350.1"/>
    </source>
</evidence>
<dbReference type="PROSITE" id="PS51257">
    <property type="entry name" value="PROKAR_LIPOPROTEIN"/>
    <property type="match status" value="1"/>
</dbReference>
<reference evidence="3 5" key="3">
    <citation type="submission" date="2019-08" db="EMBL/GenBank/DDBJ databases">
        <authorList>
            <person name="Kuhnert P."/>
        </authorList>
    </citation>
    <scope>NUCLEOTIDE SEQUENCE [LARGE SCALE GENOMIC DNA]</scope>
    <source>
        <strain evidence="3 5">B36.5</strain>
    </source>
</reference>
<dbReference type="EMBL" id="CDNC01000001">
    <property type="protein sequence ID" value="CEM60350.1"/>
    <property type="molecule type" value="Genomic_DNA"/>
</dbReference>
<evidence type="ECO:0000313" key="3">
    <source>
        <dbReference type="EMBL" id="QEJ97797.1"/>
    </source>
</evidence>
<dbReference type="OrthoDB" id="356798at2"/>
<dbReference type="InterPro" id="IPR038537">
    <property type="entry name" value="TatT_sf"/>
</dbReference>
<evidence type="ECO:0000313" key="4">
    <source>
        <dbReference type="Proteomes" id="UP000042527"/>
    </source>
</evidence>